<dbReference type="InterPro" id="IPR039772">
    <property type="entry name" value="Bin3-like"/>
</dbReference>
<sequence>MAALAVAAHLTRQRKRKSRAEDDAVTRRDWGLGGAPADPSVAAPLPSLLAPRRLRAAGFALGRRPSPRGEAQGERRRTRRGSRGEASRTAAGGDGAAAESHPPPPRTPRAKFVYGNYKAYYGYRYARAADGSPRGPEPRVRALREELFRGKDCLDVGCNAGRLTVDVALRYGCRSMLGVDIDARLIAKANALLRAPPAPAAPRSNADFKALLLRPAVRFVHCNFVQQPRCAALPPAASLDTVLCLSTSKWVHLNFGDAGVRCLFRRAYDCLRPGGHFVLEPQPWSSYRKRANLTPCIALHYKQIQLRPHQFVECLLGEIGFRSVEELEVPYAEEDSAGFKRRPLLVLTK</sequence>
<dbReference type="CDD" id="cd02440">
    <property type="entry name" value="AdoMet_MTases"/>
    <property type="match status" value="1"/>
</dbReference>
<dbReference type="GO" id="GO:0008171">
    <property type="term" value="F:O-methyltransferase activity"/>
    <property type="evidence" value="ECO:0007669"/>
    <property type="project" value="UniProtKB-UniRule"/>
</dbReference>
<feature type="region of interest" description="Disordered" evidence="7">
    <location>
        <begin position="1"/>
        <end position="46"/>
    </location>
</feature>
<reference evidence="9 10" key="1">
    <citation type="journal article" date="2024" name="Science">
        <title>Giant polyketide synthase enzymes in the biosynthesis of giant marine polyether toxins.</title>
        <authorList>
            <person name="Fallon T.R."/>
            <person name="Shende V.V."/>
            <person name="Wierzbicki I.H."/>
            <person name="Pendleton A.L."/>
            <person name="Watervoot N.F."/>
            <person name="Auber R.P."/>
            <person name="Gonzalez D.J."/>
            <person name="Wisecaver J.H."/>
            <person name="Moore B.S."/>
        </authorList>
    </citation>
    <scope>NUCLEOTIDE SEQUENCE [LARGE SCALE GENOMIC DNA]</scope>
    <source>
        <strain evidence="9 10">12B1</strain>
    </source>
</reference>
<feature type="compositionally biased region" description="Low complexity" evidence="7">
    <location>
        <begin position="58"/>
        <end position="70"/>
    </location>
</feature>
<feature type="region of interest" description="Disordered" evidence="7">
    <location>
        <begin position="58"/>
        <end position="110"/>
    </location>
</feature>
<evidence type="ECO:0000313" key="10">
    <source>
        <dbReference type="Proteomes" id="UP001515480"/>
    </source>
</evidence>
<dbReference type="InterPro" id="IPR010675">
    <property type="entry name" value="Bin3_C"/>
</dbReference>
<dbReference type="GO" id="GO:0032259">
    <property type="term" value="P:methylation"/>
    <property type="evidence" value="ECO:0007669"/>
    <property type="project" value="UniProtKB-KW"/>
</dbReference>
<evidence type="ECO:0000256" key="7">
    <source>
        <dbReference type="SAM" id="MobiDB-lite"/>
    </source>
</evidence>
<evidence type="ECO:0000256" key="2">
    <source>
        <dbReference type="ARBA" id="ARBA00022603"/>
    </source>
</evidence>
<evidence type="ECO:0000256" key="1">
    <source>
        <dbReference type="ARBA" id="ARBA00008361"/>
    </source>
</evidence>
<keyword evidence="10" id="KW-1185">Reference proteome</keyword>
<dbReference type="Gene3D" id="3.40.50.150">
    <property type="entry name" value="Vaccinia Virus protein VP39"/>
    <property type="match status" value="1"/>
</dbReference>
<proteinExistence type="inferred from homology"/>
<keyword evidence="4 5" id="KW-0949">S-adenosyl-L-methionine</keyword>
<dbReference type="Pfam" id="PF06859">
    <property type="entry name" value="Bin3"/>
    <property type="match status" value="1"/>
</dbReference>
<dbReference type="AlphaFoldDB" id="A0AB34IHF0"/>
<evidence type="ECO:0000256" key="6">
    <source>
        <dbReference type="RuleBase" id="RU367087"/>
    </source>
</evidence>
<comment type="similarity">
    <text evidence="1 6">Belongs to the methyltransferase superfamily.</text>
</comment>
<feature type="domain" description="Bin3-type SAM" evidence="8">
    <location>
        <begin position="137"/>
        <end position="349"/>
    </location>
</feature>
<dbReference type="EMBL" id="JBGBPQ010000026">
    <property type="protein sequence ID" value="KAL1498877.1"/>
    <property type="molecule type" value="Genomic_DNA"/>
</dbReference>
<dbReference type="Proteomes" id="UP001515480">
    <property type="component" value="Unassembled WGS sequence"/>
</dbReference>
<dbReference type="PANTHER" id="PTHR12315">
    <property type="entry name" value="BICOID-INTERACTING PROTEIN RELATED"/>
    <property type="match status" value="1"/>
</dbReference>
<feature type="compositionally biased region" description="Low complexity" evidence="7">
    <location>
        <begin position="35"/>
        <end position="46"/>
    </location>
</feature>
<accession>A0AB34IHF0</accession>
<gene>
    <name evidence="9" type="ORF">AB1Y20_013401</name>
</gene>
<dbReference type="SUPFAM" id="SSF53335">
    <property type="entry name" value="S-adenosyl-L-methionine-dependent methyltransferases"/>
    <property type="match status" value="1"/>
</dbReference>
<name>A0AB34IHF0_PRYPA</name>
<keyword evidence="2 6" id="KW-0489">Methyltransferase</keyword>
<evidence type="ECO:0000256" key="4">
    <source>
        <dbReference type="ARBA" id="ARBA00022691"/>
    </source>
</evidence>
<dbReference type="PANTHER" id="PTHR12315:SF0">
    <property type="entry name" value="7SK SNRNA METHYLPHOSPHATE CAPPING ENZYME"/>
    <property type="match status" value="1"/>
</dbReference>
<evidence type="ECO:0000259" key="8">
    <source>
        <dbReference type="PROSITE" id="PS51515"/>
    </source>
</evidence>
<protein>
    <recommendedName>
        <fullName evidence="6">RNA methyltransferase</fullName>
        <ecNumber evidence="6">2.1.1.-</ecNumber>
    </recommendedName>
</protein>
<keyword evidence="3 6" id="KW-0808">Transferase</keyword>
<dbReference type="PROSITE" id="PS51515">
    <property type="entry name" value="BIN3_SAM"/>
    <property type="match status" value="1"/>
</dbReference>
<evidence type="ECO:0000256" key="5">
    <source>
        <dbReference type="PROSITE-ProRule" id="PRU00848"/>
    </source>
</evidence>
<dbReference type="InterPro" id="IPR024160">
    <property type="entry name" value="BIN3_SAM-bd_dom"/>
</dbReference>
<dbReference type="GO" id="GO:0017069">
    <property type="term" value="F:snRNA binding"/>
    <property type="evidence" value="ECO:0007669"/>
    <property type="project" value="TreeGrafter"/>
</dbReference>
<dbReference type="GO" id="GO:0008173">
    <property type="term" value="F:RNA methyltransferase activity"/>
    <property type="evidence" value="ECO:0007669"/>
    <property type="project" value="UniProtKB-UniRule"/>
</dbReference>
<organism evidence="9 10">
    <name type="scientific">Prymnesium parvum</name>
    <name type="common">Toxic golden alga</name>
    <dbReference type="NCBI Taxonomy" id="97485"/>
    <lineage>
        <taxon>Eukaryota</taxon>
        <taxon>Haptista</taxon>
        <taxon>Haptophyta</taxon>
        <taxon>Prymnesiophyceae</taxon>
        <taxon>Prymnesiales</taxon>
        <taxon>Prymnesiaceae</taxon>
        <taxon>Prymnesium</taxon>
    </lineage>
</organism>
<feature type="compositionally biased region" description="Basic and acidic residues" evidence="7">
    <location>
        <begin position="19"/>
        <end position="30"/>
    </location>
</feature>
<evidence type="ECO:0000256" key="3">
    <source>
        <dbReference type="ARBA" id="ARBA00022679"/>
    </source>
</evidence>
<dbReference type="InterPro" id="IPR029063">
    <property type="entry name" value="SAM-dependent_MTases_sf"/>
</dbReference>
<comment type="caution">
    <text evidence="9">The sequence shown here is derived from an EMBL/GenBank/DDBJ whole genome shotgun (WGS) entry which is preliminary data.</text>
</comment>
<dbReference type="EC" id="2.1.1.-" evidence="6"/>
<dbReference type="GO" id="GO:0040031">
    <property type="term" value="P:snRNA modification"/>
    <property type="evidence" value="ECO:0007669"/>
    <property type="project" value="TreeGrafter"/>
</dbReference>
<evidence type="ECO:0000313" key="9">
    <source>
        <dbReference type="EMBL" id="KAL1498877.1"/>
    </source>
</evidence>